<dbReference type="InterPro" id="IPR037401">
    <property type="entry name" value="SnoaL-like"/>
</dbReference>
<dbReference type="Proteomes" id="UP001310890">
    <property type="component" value="Unassembled WGS sequence"/>
</dbReference>
<gene>
    <name evidence="2" type="ORF">LTR62_002905</name>
</gene>
<dbReference type="PANTHER" id="PTHR39598:SF1">
    <property type="entry name" value="AUSTINOID BIOSYNTHESIS CLUSTERS PROTEIN F-RELATED"/>
    <property type="match status" value="1"/>
</dbReference>
<dbReference type="PANTHER" id="PTHR39598">
    <property type="entry name" value="AUSTINOL SYNTHESIS PROTEIN F-RELATED"/>
    <property type="match status" value="1"/>
</dbReference>
<evidence type="ECO:0000259" key="1">
    <source>
        <dbReference type="Pfam" id="PF12680"/>
    </source>
</evidence>
<dbReference type="SUPFAM" id="SSF54427">
    <property type="entry name" value="NTF2-like"/>
    <property type="match status" value="1"/>
</dbReference>
<proteinExistence type="predicted"/>
<evidence type="ECO:0000313" key="2">
    <source>
        <dbReference type="EMBL" id="KAK5118391.1"/>
    </source>
</evidence>
<comment type="caution">
    <text evidence="2">The sequence shown here is derived from an EMBL/GenBank/DDBJ whole genome shotgun (WGS) entry which is preliminary data.</text>
</comment>
<dbReference type="InterPro" id="IPR032710">
    <property type="entry name" value="NTF2-like_dom_sf"/>
</dbReference>
<evidence type="ECO:0000313" key="3">
    <source>
        <dbReference type="Proteomes" id="UP001310890"/>
    </source>
</evidence>
<name>A0AAN7TPH7_9PEZI</name>
<protein>
    <recommendedName>
        <fullName evidence="1">SnoaL-like domain-containing protein</fullName>
    </recommendedName>
</protein>
<sequence>MATSHLANNMRATSEAFLQAWDTWEVESIMAIRAPECTHSMLPVNVGFDARTNAEFGAYLKTVGGFFTKSKMTMNDYVAVPAERRAVVRSTMLADAPWGEFRNEYVWFLRFTEDGLLVTEIIEFIDSLTTRDVKAKIIEHVEGEKSTN</sequence>
<dbReference type="EMBL" id="JAVRRL010000002">
    <property type="protein sequence ID" value="KAK5118391.1"/>
    <property type="molecule type" value="Genomic_DNA"/>
</dbReference>
<feature type="domain" description="SnoaL-like" evidence="1">
    <location>
        <begin position="15"/>
        <end position="118"/>
    </location>
</feature>
<dbReference type="AlphaFoldDB" id="A0AAN7TPH7"/>
<dbReference type="Pfam" id="PF12680">
    <property type="entry name" value="SnoaL_2"/>
    <property type="match status" value="1"/>
</dbReference>
<dbReference type="Gene3D" id="3.10.450.50">
    <property type="match status" value="1"/>
</dbReference>
<accession>A0AAN7TPH7</accession>
<organism evidence="2 3">
    <name type="scientific">Meristemomyces frigidus</name>
    <dbReference type="NCBI Taxonomy" id="1508187"/>
    <lineage>
        <taxon>Eukaryota</taxon>
        <taxon>Fungi</taxon>
        <taxon>Dikarya</taxon>
        <taxon>Ascomycota</taxon>
        <taxon>Pezizomycotina</taxon>
        <taxon>Dothideomycetes</taxon>
        <taxon>Dothideomycetidae</taxon>
        <taxon>Mycosphaerellales</taxon>
        <taxon>Teratosphaeriaceae</taxon>
        <taxon>Meristemomyces</taxon>
    </lineage>
</organism>
<dbReference type="InterPro" id="IPR050977">
    <property type="entry name" value="Fungal_Meroterpenoid_Isomerase"/>
</dbReference>
<reference evidence="2" key="1">
    <citation type="submission" date="2023-08" db="EMBL/GenBank/DDBJ databases">
        <title>Black Yeasts Isolated from many extreme environments.</title>
        <authorList>
            <person name="Coleine C."/>
            <person name="Stajich J.E."/>
            <person name="Selbmann L."/>
        </authorList>
    </citation>
    <scope>NUCLEOTIDE SEQUENCE</scope>
    <source>
        <strain evidence="2">CCFEE 5401</strain>
    </source>
</reference>